<evidence type="ECO:0000313" key="3">
    <source>
        <dbReference type="Proteomes" id="UP001305414"/>
    </source>
</evidence>
<evidence type="ECO:0000256" key="1">
    <source>
        <dbReference type="SAM" id="MobiDB-lite"/>
    </source>
</evidence>
<keyword evidence="3" id="KW-1185">Reference proteome</keyword>
<dbReference type="Proteomes" id="UP001305414">
    <property type="component" value="Unassembled WGS sequence"/>
</dbReference>
<name>A0AAN7UYG9_9PEZI</name>
<evidence type="ECO:0000313" key="2">
    <source>
        <dbReference type="EMBL" id="KAK5635611.1"/>
    </source>
</evidence>
<sequence length="70" mass="7921">MKAKLTRNPAPPTTASKTHHDEIWAAVSVPVRWPEPNWVMTAKMRPRRIDIEVMKAPARRAPTKPAPNSQ</sequence>
<organism evidence="2 3">
    <name type="scientific">Xylaria bambusicola</name>
    <dbReference type="NCBI Taxonomy" id="326684"/>
    <lineage>
        <taxon>Eukaryota</taxon>
        <taxon>Fungi</taxon>
        <taxon>Dikarya</taxon>
        <taxon>Ascomycota</taxon>
        <taxon>Pezizomycotina</taxon>
        <taxon>Sordariomycetes</taxon>
        <taxon>Xylariomycetidae</taxon>
        <taxon>Xylariales</taxon>
        <taxon>Xylariaceae</taxon>
        <taxon>Xylaria</taxon>
    </lineage>
</organism>
<dbReference type="EMBL" id="JAWHQM010000055">
    <property type="protein sequence ID" value="KAK5635611.1"/>
    <property type="molecule type" value="Genomic_DNA"/>
</dbReference>
<protein>
    <submittedName>
        <fullName evidence="2">Uncharacterized protein</fullName>
    </submittedName>
</protein>
<gene>
    <name evidence="2" type="ORF">RRF57_011322</name>
</gene>
<reference evidence="2 3" key="1">
    <citation type="submission" date="2023-10" db="EMBL/GenBank/DDBJ databases">
        <title>Draft genome sequence of Xylaria bambusicola isolate GMP-LS, the root and basal stem rot pathogen of sugarcane in Indonesia.</title>
        <authorList>
            <person name="Selvaraj P."/>
            <person name="Muralishankar V."/>
            <person name="Muruganantham S."/>
            <person name="Sp S."/>
            <person name="Haryani S."/>
            <person name="Lau K.J.X."/>
            <person name="Naqvi N.I."/>
        </authorList>
    </citation>
    <scope>NUCLEOTIDE SEQUENCE [LARGE SCALE GENOMIC DNA]</scope>
    <source>
        <strain evidence="2">GMP-LS</strain>
    </source>
</reference>
<comment type="caution">
    <text evidence="2">The sequence shown here is derived from an EMBL/GenBank/DDBJ whole genome shotgun (WGS) entry which is preliminary data.</text>
</comment>
<feature type="region of interest" description="Disordered" evidence="1">
    <location>
        <begin position="1"/>
        <end position="20"/>
    </location>
</feature>
<dbReference type="AlphaFoldDB" id="A0AAN7UYG9"/>
<proteinExistence type="predicted"/>
<accession>A0AAN7UYG9</accession>